<organism evidence="1 2">
    <name type="scientific">Trifolium pratense</name>
    <name type="common">Red clover</name>
    <dbReference type="NCBI Taxonomy" id="57577"/>
    <lineage>
        <taxon>Eukaryota</taxon>
        <taxon>Viridiplantae</taxon>
        <taxon>Streptophyta</taxon>
        <taxon>Embryophyta</taxon>
        <taxon>Tracheophyta</taxon>
        <taxon>Spermatophyta</taxon>
        <taxon>Magnoliopsida</taxon>
        <taxon>eudicotyledons</taxon>
        <taxon>Gunneridae</taxon>
        <taxon>Pentapetalae</taxon>
        <taxon>rosids</taxon>
        <taxon>fabids</taxon>
        <taxon>Fabales</taxon>
        <taxon>Fabaceae</taxon>
        <taxon>Papilionoideae</taxon>
        <taxon>50 kb inversion clade</taxon>
        <taxon>NPAAA clade</taxon>
        <taxon>Hologalegina</taxon>
        <taxon>IRL clade</taxon>
        <taxon>Trifolieae</taxon>
        <taxon>Trifolium</taxon>
    </lineage>
</organism>
<accession>A0A2K3KD83</accession>
<reference evidence="1 2" key="1">
    <citation type="journal article" date="2014" name="Am. J. Bot.">
        <title>Genome assembly and annotation for red clover (Trifolium pratense; Fabaceae).</title>
        <authorList>
            <person name="Istvanek J."/>
            <person name="Jaros M."/>
            <person name="Krenek A."/>
            <person name="Repkova J."/>
        </authorList>
    </citation>
    <scope>NUCLEOTIDE SEQUENCE [LARGE SCALE GENOMIC DNA]</scope>
    <source>
        <strain evidence="2">cv. Tatra</strain>
        <tissue evidence="1">Young leaves</tissue>
    </source>
</reference>
<comment type="caution">
    <text evidence="1">The sequence shown here is derived from an EMBL/GenBank/DDBJ whole genome shotgun (WGS) entry which is preliminary data.</text>
</comment>
<feature type="non-terminal residue" evidence="1">
    <location>
        <position position="1"/>
    </location>
</feature>
<dbReference type="Proteomes" id="UP000236291">
    <property type="component" value="Unassembled WGS sequence"/>
</dbReference>
<name>A0A2K3KD83_TRIPR</name>
<dbReference type="EMBL" id="ASHM01163346">
    <property type="protein sequence ID" value="PNX64242.1"/>
    <property type="molecule type" value="Genomic_DNA"/>
</dbReference>
<evidence type="ECO:0000313" key="1">
    <source>
        <dbReference type="EMBL" id="PNX64242.1"/>
    </source>
</evidence>
<reference evidence="1 2" key="2">
    <citation type="journal article" date="2017" name="Front. Plant Sci.">
        <title>Gene Classification and Mining of Molecular Markers Useful in Red Clover (Trifolium pratense) Breeding.</title>
        <authorList>
            <person name="Istvanek J."/>
            <person name="Dluhosova J."/>
            <person name="Dluhos P."/>
            <person name="Patkova L."/>
            <person name="Nedelnik J."/>
            <person name="Repkova J."/>
        </authorList>
    </citation>
    <scope>NUCLEOTIDE SEQUENCE [LARGE SCALE GENOMIC DNA]</scope>
    <source>
        <strain evidence="2">cv. Tatra</strain>
        <tissue evidence="1">Young leaves</tissue>
    </source>
</reference>
<evidence type="ECO:0000313" key="2">
    <source>
        <dbReference type="Proteomes" id="UP000236291"/>
    </source>
</evidence>
<gene>
    <name evidence="1" type="ORF">L195_g062020</name>
</gene>
<protein>
    <submittedName>
        <fullName evidence="1">Uncharacterized protein</fullName>
    </submittedName>
</protein>
<dbReference type="AlphaFoldDB" id="A0A2K3KD83"/>
<sequence>GAVDLGVEGEEKEERYVERILINESREESARILREQHHQSLP</sequence>
<proteinExistence type="predicted"/>